<reference evidence="6 7" key="1">
    <citation type="submission" date="2018-11" db="EMBL/GenBank/DDBJ databases">
        <title>The draft genome sequence of Amphritea opalescens ANRC-JH13T.</title>
        <authorList>
            <person name="Fang Z."/>
            <person name="Zhang Y."/>
            <person name="Han X."/>
        </authorList>
    </citation>
    <scope>NUCLEOTIDE SEQUENCE [LARGE SCALE GENOMIC DNA]</scope>
    <source>
        <strain evidence="6 7">ANRC-JH13</strain>
    </source>
</reference>
<feature type="chain" id="PRO_5019184035" evidence="3">
    <location>
        <begin position="26"/>
        <end position="712"/>
    </location>
</feature>
<feature type="domain" description="VWFA" evidence="4">
    <location>
        <begin position="316"/>
        <end position="486"/>
    </location>
</feature>
<dbReference type="OrthoDB" id="9784383at2"/>
<dbReference type="PANTHER" id="PTHR45737:SF6">
    <property type="entry name" value="VON WILLEBRAND FACTOR A DOMAIN-CONTAINING PROTEIN 5A"/>
    <property type="match status" value="1"/>
</dbReference>
<feature type="signal peptide" evidence="3">
    <location>
        <begin position="1"/>
        <end position="25"/>
    </location>
</feature>
<dbReference type="PROSITE" id="PS51468">
    <property type="entry name" value="VIT"/>
    <property type="match status" value="1"/>
</dbReference>
<evidence type="ECO:0000256" key="1">
    <source>
        <dbReference type="SAM" id="MobiDB-lite"/>
    </source>
</evidence>
<evidence type="ECO:0000259" key="5">
    <source>
        <dbReference type="PROSITE" id="PS51468"/>
    </source>
</evidence>
<dbReference type="InterPro" id="IPR036465">
    <property type="entry name" value="vWFA_dom_sf"/>
</dbReference>
<feature type="region of interest" description="Disordered" evidence="1">
    <location>
        <begin position="232"/>
        <end position="252"/>
    </location>
</feature>
<feature type="domain" description="VIT" evidence="5">
    <location>
        <begin position="25"/>
        <end position="153"/>
    </location>
</feature>
<dbReference type="Pfam" id="PF13768">
    <property type="entry name" value="VWA_3"/>
    <property type="match status" value="1"/>
</dbReference>
<dbReference type="EMBL" id="RQXW01000008">
    <property type="protein sequence ID" value="RTE65783.1"/>
    <property type="molecule type" value="Genomic_DNA"/>
</dbReference>
<evidence type="ECO:0000256" key="3">
    <source>
        <dbReference type="SAM" id="SignalP"/>
    </source>
</evidence>
<keyword evidence="2" id="KW-0472">Membrane</keyword>
<dbReference type="SMART" id="SM00609">
    <property type="entry name" value="VIT"/>
    <property type="match status" value="1"/>
</dbReference>
<dbReference type="InterPro" id="IPR013694">
    <property type="entry name" value="VIT"/>
</dbReference>
<dbReference type="SUPFAM" id="SSF53300">
    <property type="entry name" value="vWA-like"/>
    <property type="match status" value="1"/>
</dbReference>
<name>A0A430KR13_9GAMM</name>
<feature type="transmembrane region" description="Helical" evidence="2">
    <location>
        <begin position="682"/>
        <end position="699"/>
    </location>
</feature>
<feature type="region of interest" description="Disordered" evidence="1">
    <location>
        <begin position="647"/>
        <end position="676"/>
    </location>
</feature>
<proteinExistence type="predicted"/>
<evidence type="ECO:0000256" key="2">
    <source>
        <dbReference type="SAM" id="Phobius"/>
    </source>
</evidence>
<protein>
    <submittedName>
        <fullName evidence="6">VWA domain-containing protein</fullName>
    </submittedName>
</protein>
<evidence type="ECO:0000313" key="6">
    <source>
        <dbReference type="EMBL" id="RTE65783.1"/>
    </source>
</evidence>
<evidence type="ECO:0000313" key="7">
    <source>
        <dbReference type="Proteomes" id="UP000283087"/>
    </source>
</evidence>
<dbReference type="PROSITE" id="PS50234">
    <property type="entry name" value="VWFA"/>
    <property type="match status" value="1"/>
</dbReference>
<dbReference type="Pfam" id="PF08487">
    <property type="entry name" value="VIT"/>
    <property type="match status" value="1"/>
</dbReference>
<dbReference type="Gene3D" id="3.40.50.410">
    <property type="entry name" value="von Willebrand factor, type A domain"/>
    <property type="match status" value="1"/>
</dbReference>
<dbReference type="Proteomes" id="UP000283087">
    <property type="component" value="Unassembled WGS sequence"/>
</dbReference>
<feature type="compositionally biased region" description="Polar residues" evidence="1">
    <location>
        <begin position="647"/>
        <end position="657"/>
    </location>
</feature>
<dbReference type="SMART" id="SM00327">
    <property type="entry name" value="VWA"/>
    <property type="match status" value="1"/>
</dbReference>
<keyword evidence="7" id="KW-1185">Reference proteome</keyword>
<sequence>MSSKLLTGTLALSLALTLGHSTADAAGLLKPTQSSLPDLTIKEHHVNVVMEHSYAVTSIEQVFHNPSNQALEAIYSFPLPDHAAVGEFTYWIDGKPVSGEVVKKQQAREIYEQEKQAGREAALVEQDSYKTFDINVTPVQPNGDVRIKLVYIQPTHVDSGVGRYVYPLEDGGVDDQKNAFWSRNETVDEKFSFNMTLASGYPIDSIRLPQHTQATVQQLNPQQWHISLENQSNPSAATDTQIETSTEGLPSEQLQPAGIVPAASLDKDIVVYWRHSQNLPGSLDLLSYKASADAPGTFMMTLTPGDDLGVLQGGRDWVFVLDVSGSMQGKYSTLIDGVRQGLAKLRPEDRFKIVLFNNSATDFSQGFQLAKPEIISPLLDQLAQYQPTNGTNLYAGLSLGLKNMDSDRSTAMILVTDGVANLGVTEKKRFLDLMEKADVRLFTFVMGNSANRPLLNGMTEVSNGFAISVSNADDIVGQLMLATSKMTHQALRNVQLSIDGGRVTDLTPDQIGSLYRGEQLTVLGHYRKPGPVKVTLTADAGQQTREYSTEVTLPRFNEEGSQRHPELERIWAFASIENIQAKMDYLGEDDAANADGIQAMTDIALQYDLVTDYTSMLVVREEVFKQLKIERDNQQRTQNEQLARQQRLQQPVASSRADSQKPMFNPSQSRASFGGSSSGSGAIGHWILLLIGSLLLVHYRNDRRSRQNRRQW</sequence>
<accession>A0A430KR13</accession>
<dbReference type="PANTHER" id="PTHR45737">
    <property type="entry name" value="VON WILLEBRAND FACTOR A DOMAIN-CONTAINING PROTEIN 5A"/>
    <property type="match status" value="1"/>
</dbReference>
<comment type="caution">
    <text evidence="6">The sequence shown here is derived from an EMBL/GenBank/DDBJ whole genome shotgun (WGS) entry which is preliminary data.</text>
</comment>
<dbReference type="AlphaFoldDB" id="A0A430KR13"/>
<keyword evidence="3" id="KW-0732">Signal</keyword>
<organism evidence="6 7">
    <name type="scientific">Amphritea opalescens</name>
    <dbReference type="NCBI Taxonomy" id="2490544"/>
    <lineage>
        <taxon>Bacteria</taxon>
        <taxon>Pseudomonadati</taxon>
        <taxon>Pseudomonadota</taxon>
        <taxon>Gammaproteobacteria</taxon>
        <taxon>Oceanospirillales</taxon>
        <taxon>Oceanospirillaceae</taxon>
        <taxon>Amphritea</taxon>
    </lineage>
</organism>
<dbReference type="InterPro" id="IPR002035">
    <property type="entry name" value="VWF_A"/>
</dbReference>
<dbReference type="RefSeq" id="WP_126158706.1">
    <property type="nucleotide sequence ID" value="NZ_RQXW01000008.1"/>
</dbReference>
<keyword evidence="2" id="KW-0812">Transmembrane</keyword>
<keyword evidence="2" id="KW-1133">Transmembrane helix</keyword>
<gene>
    <name evidence="6" type="ORF">EH243_10995</name>
</gene>
<evidence type="ECO:0000259" key="4">
    <source>
        <dbReference type="PROSITE" id="PS50234"/>
    </source>
</evidence>